<keyword evidence="3" id="KW-1185">Reference proteome</keyword>
<feature type="region of interest" description="Disordered" evidence="1">
    <location>
        <begin position="1"/>
        <end position="20"/>
    </location>
</feature>
<gene>
    <name evidence="2" type="ORF">EGR_10762</name>
</gene>
<dbReference type="EMBL" id="APAU02000264">
    <property type="protein sequence ID" value="EUB54384.1"/>
    <property type="molecule type" value="Genomic_DNA"/>
</dbReference>
<comment type="caution">
    <text evidence="2">The sequence shown here is derived from an EMBL/GenBank/DDBJ whole genome shotgun (WGS) entry which is preliminary data.</text>
</comment>
<organism evidence="2 3">
    <name type="scientific">Echinococcus granulosus</name>
    <name type="common">Hydatid tapeworm</name>
    <dbReference type="NCBI Taxonomy" id="6210"/>
    <lineage>
        <taxon>Eukaryota</taxon>
        <taxon>Metazoa</taxon>
        <taxon>Spiralia</taxon>
        <taxon>Lophotrochozoa</taxon>
        <taxon>Platyhelminthes</taxon>
        <taxon>Cestoda</taxon>
        <taxon>Eucestoda</taxon>
        <taxon>Cyclophyllidea</taxon>
        <taxon>Taeniidae</taxon>
        <taxon>Echinococcus</taxon>
        <taxon>Echinococcus granulosus group</taxon>
    </lineage>
</organism>
<dbReference type="Proteomes" id="UP000019149">
    <property type="component" value="Unassembled WGS sequence"/>
</dbReference>
<evidence type="ECO:0000313" key="2">
    <source>
        <dbReference type="EMBL" id="EUB54384.1"/>
    </source>
</evidence>
<dbReference type="GeneID" id="36346477"/>
<dbReference type="AlphaFoldDB" id="W6ULG8"/>
<name>W6ULG8_ECHGR</name>
<proteinExistence type="predicted"/>
<dbReference type="RefSeq" id="XP_024345580.1">
    <property type="nucleotide sequence ID" value="XM_024500011.1"/>
</dbReference>
<dbReference type="KEGG" id="egl:EGR_10762"/>
<accession>W6ULG8</accession>
<evidence type="ECO:0000256" key="1">
    <source>
        <dbReference type="SAM" id="MobiDB-lite"/>
    </source>
</evidence>
<dbReference type="CTD" id="36346477"/>
<protein>
    <submittedName>
        <fullName evidence="2">Uncharacterized protein</fullName>
    </submittedName>
</protein>
<sequence length="284" mass="32010">MSDLVPLHHGTLASEGEKEVEEEERCLFQHLKESDDTHKDAVISTSSFYCAGRRKHSHATSFGVIEAWHKGEEMEGRGLDSEDSSANIDHQNALQHQYSPGDMHCLRRLGKKAGAPVPTNFNPKDIPVPVETNHELLTPMSLNTHAYEEMAPRALCYRFHIYRLHDLHPTLIHSSSSQVINSCDHPNSVFRFILKLTRGSQTTCKWAKMARRTQLISKFTEWIINQLRHGVRPLTLVEKLCTTKPTLPASLSTSQRSEESSGIVNSPVLQQLQQAIDFNTGNLL</sequence>
<evidence type="ECO:0000313" key="3">
    <source>
        <dbReference type="Proteomes" id="UP000019149"/>
    </source>
</evidence>
<reference evidence="2 3" key="1">
    <citation type="journal article" date="2013" name="Nat. Genet.">
        <title>The genome of the hydatid tapeworm Echinococcus granulosus.</title>
        <authorList>
            <person name="Zheng H."/>
            <person name="Zhang W."/>
            <person name="Zhang L."/>
            <person name="Zhang Z."/>
            <person name="Li J."/>
            <person name="Lu G."/>
            <person name="Zhu Y."/>
            <person name="Wang Y."/>
            <person name="Huang Y."/>
            <person name="Liu J."/>
            <person name="Kang H."/>
            <person name="Chen J."/>
            <person name="Wang L."/>
            <person name="Chen A."/>
            <person name="Yu S."/>
            <person name="Gao Z."/>
            <person name="Jin L."/>
            <person name="Gu W."/>
            <person name="Wang Z."/>
            <person name="Zhao L."/>
            <person name="Shi B."/>
            <person name="Wen H."/>
            <person name="Lin R."/>
            <person name="Jones M.K."/>
            <person name="Brejova B."/>
            <person name="Vinar T."/>
            <person name="Zhao G."/>
            <person name="McManus D.P."/>
            <person name="Chen Z."/>
            <person name="Zhou Y."/>
            <person name="Wang S."/>
        </authorList>
    </citation>
    <scope>NUCLEOTIDE SEQUENCE [LARGE SCALE GENOMIC DNA]</scope>
</reference>